<feature type="domain" description="SWIM-type" evidence="3">
    <location>
        <begin position="164"/>
        <end position="202"/>
    </location>
</feature>
<feature type="region of interest" description="Disordered" evidence="2">
    <location>
        <begin position="95"/>
        <end position="118"/>
    </location>
</feature>
<dbReference type="Proteomes" id="UP000242015">
    <property type="component" value="Unassembled WGS sequence"/>
</dbReference>
<dbReference type="PROSITE" id="PS50966">
    <property type="entry name" value="ZF_SWIM"/>
    <property type="match status" value="1"/>
</dbReference>
<keyword evidence="1" id="KW-0862">Zinc</keyword>
<keyword evidence="1" id="KW-0863">Zinc-finger</keyword>
<gene>
    <name evidence="4" type="ORF">B9Q04_17715</name>
</gene>
<dbReference type="GO" id="GO:0008270">
    <property type="term" value="F:zinc ion binding"/>
    <property type="evidence" value="ECO:0007669"/>
    <property type="project" value="UniProtKB-KW"/>
</dbReference>
<evidence type="ECO:0000256" key="1">
    <source>
        <dbReference type="PROSITE-ProRule" id="PRU00325"/>
    </source>
</evidence>
<evidence type="ECO:0000313" key="4">
    <source>
        <dbReference type="EMBL" id="PSO06116.1"/>
    </source>
</evidence>
<evidence type="ECO:0000256" key="2">
    <source>
        <dbReference type="SAM" id="MobiDB-lite"/>
    </source>
</evidence>
<reference evidence="4 5" key="1">
    <citation type="submission" date="2017-04" db="EMBL/GenBank/DDBJ databases">
        <title>Novel microbial lineages endemic to geothermal iron-oxide mats fill important gaps in the evolutionary history of Archaea.</title>
        <authorList>
            <person name="Jay Z.J."/>
            <person name="Beam J.P."/>
            <person name="Dlakic M."/>
            <person name="Rusch D.B."/>
            <person name="Kozubal M.A."/>
            <person name="Inskeep W.P."/>
        </authorList>
    </citation>
    <scope>NUCLEOTIDE SEQUENCE [LARGE SCALE GENOMIC DNA]</scope>
    <source>
        <strain evidence="4">BE_D</strain>
    </source>
</reference>
<feature type="compositionally biased region" description="Acidic residues" evidence="2">
    <location>
        <begin position="101"/>
        <end position="113"/>
    </location>
</feature>
<evidence type="ECO:0000313" key="5">
    <source>
        <dbReference type="Proteomes" id="UP000242015"/>
    </source>
</evidence>
<sequence length="237" mass="25585">MGKGEEVSSPSKEEDFLILSRESFVSVKLLLAKAKRLMEGPYSDLESLGFLPNRPYDDEQGGEKGVVSEALRLMDDTMVVSAPRRGVIMGFVEESVPVDSPDVEPEGEPEPSDEPVRDGEAEAAGLGQAHGGGGEGEGIDEWVKKRVSGFAVANFGREKRGTRHTVRIVVGVESVKARCTCPDGEENLNPCPHKVAVLAKAIASELEAENMDEIAEDAHMMLSVFTFENAVKAKLSR</sequence>
<comment type="caution">
    <text evidence="4">The sequence shown here is derived from an EMBL/GenBank/DDBJ whole genome shotgun (WGS) entry which is preliminary data.</text>
</comment>
<keyword evidence="1" id="KW-0479">Metal-binding</keyword>
<dbReference type="InterPro" id="IPR007527">
    <property type="entry name" value="Znf_SWIM"/>
</dbReference>
<protein>
    <recommendedName>
        <fullName evidence="3">SWIM-type domain-containing protein</fullName>
    </recommendedName>
</protein>
<organism evidence="4 5">
    <name type="scientific">Candidatus Marsarchaeota G2 archaeon BE_D</name>
    <dbReference type="NCBI Taxonomy" id="1978158"/>
    <lineage>
        <taxon>Archaea</taxon>
        <taxon>Candidatus Marsarchaeota</taxon>
        <taxon>Candidatus Marsarchaeota group 2</taxon>
    </lineage>
</organism>
<proteinExistence type="predicted"/>
<name>A0A2R6C5V9_9ARCH</name>
<evidence type="ECO:0000259" key="3">
    <source>
        <dbReference type="PROSITE" id="PS50966"/>
    </source>
</evidence>
<dbReference type="Pfam" id="PF04434">
    <property type="entry name" value="SWIM"/>
    <property type="match status" value="1"/>
</dbReference>
<dbReference type="EMBL" id="NEXF01000594">
    <property type="protein sequence ID" value="PSO06116.1"/>
    <property type="molecule type" value="Genomic_DNA"/>
</dbReference>
<accession>A0A2R6C5V9</accession>
<dbReference type="AlphaFoldDB" id="A0A2R6C5V9"/>